<dbReference type="Proteomes" id="UP000095149">
    <property type="component" value="Unassembled WGS sequence"/>
</dbReference>
<evidence type="ECO:0000313" key="2">
    <source>
        <dbReference type="Proteomes" id="UP000095149"/>
    </source>
</evidence>
<evidence type="ECO:0000313" key="1">
    <source>
        <dbReference type="EMBL" id="ODN95669.1"/>
    </source>
</evidence>
<sequence length="268" mass="32333">MGYSGIIGFILRNKHRKAAYNHFESEPDRQGHWIAQFIIGLSPEQCLEMADLVENITWIEEENHRDLVSDEIKERYLAFDGKWKYEFPHVGPQLWLYKDHLGGRYKEKIGKIIQCEEAQAAEELEERRKTYLKHFEEYGYSRYRKTWHDVLCRAQGAESLRLIQQGKLSHLLEKSEFACHHGKKSADQVFTVSHIYDANWAYFIDFHHQKMEVWAEDVLVREVTFDMLRGNPDYMLDFDWFKMRDTDWYKRPDTHWYYKDEDSDEDVF</sequence>
<dbReference type="OrthoDB" id="10316677at2759"/>
<comment type="caution">
    <text evidence="1">The sequence shown here is derived from an EMBL/GenBank/DDBJ whole genome shotgun (WGS) entry which is preliminary data.</text>
</comment>
<dbReference type="EMBL" id="MEKH01000016">
    <property type="protein sequence ID" value="ODN95669.1"/>
    <property type="molecule type" value="Genomic_DNA"/>
</dbReference>
<reference evidence="1 2" key="1">
    <citation type="submission" date="2016-06" db="EMBL/GenBank/DDBJ databases">
        <title>Evolution of pathogenesis and genome organization in the Tremellales.</title>
        <authorList>
            <person name="Cuomo C."/>
            <person name="Litvintseva A."/>
            <person name="Heitman J."/>
            <person name="Chen Y."/>
            <person name="Sun S."/>
            <person name="Springer D."/>
            <person name="Dromer F."/>
            <person name="Young S."/>
            <person name="Zeng Q."/>
            <person name="Chapman S."/>
            <person name="Gujja S."/>
            <person name="Saif S."/>
            <person name="Birren B."/>
        </authorList>
    </citation>
    <scope>NUCLEOTIDE SEQUENCE [LARGE SCALE GENOMIC DNA]</scope>
    <source>
        <strain evidence="1 2">CBS 6273</strain>
    </source>
</reference>
<gene>
    <name evidence="1" type="ORF">I350_08386</name>
</gene>
<protein>
    <submittedName>
        <fullName evidence="1">Uncharacterized protein</fullName>
    </submittedName>
</protein>
<accession>A0A1E3J488</accession>
<dbReference type="AlphaFoldDB" id="A0A1E3J488"/>
<name>A0A1E3J488_9TREE</name>
<proteinExistence type="predicted"/>
<organism evidence="1 2">
    <name type="scientific">Cryptococcus amylolentus CBS 6273</name>
    <dbReference type="NCBI Taxonomy" id="1296118"/>
    <lineage>
        <taxon>Eukaryota</taxon>
        <taxon>Fungi</taxon>
        <taxon>Dikarya</taxon>
        <taxon>Basidiomycota</taxon>
        <taxon>Agaricomycotina</taxon>
        <taxon>Tremellomycetes</taxon>
        <taxon>Tremellales</taxon>
        <taxon>Cryptococcaceae</taxon>
        <taxon>Cryptococcus</taxon>
    </lineage>
</organism>